<evidence type="ECO:0000256" key="5">
    <source>
        <dbReference type="ARBA" id="ARBA00023180"/>
    </source>
</evidence>
<sequence length="386" mass="42109">MSKAAATQLCKLSQNLPKTTKGAIGAGKQWEQKINNLQLLHARLQTAACAAPMEDQPAIDVLVTFVGNKINSYVNKLSAMTQKAIPEAAASMYAAGHIKQTIDVFAAAKASDATTRFCLHLTGADSGDGQLKTIIPECAEEVNFDGTQTKLEPEFDYANSDESDAVHTTQNTNAKSCQLTDTDSGKGYTAGAATDGSGISWAGELFKVSTTEPTMPSIKRATDETAMTVPKIMRDAAKHNAELTKCEQAPAIPLSENNFDAWKDDSALHDAVEAAHLPQAQITKLPAGTSKEELRKKLVEDTQAEFNSNIWNKLKEYSVQKADANEIKTKTLKELSTKTELEEALARFQQKRRQETTKLIEEAQIRKQMPKEKQKETDATCEKKGT</sequence>
<protein>
    <submittedName>
        <fullName evidence="9">Variant surface glycoprotein 1125.5087</fullName>
    </submittedName>
</protein>
<dbReference type="GO" id="GO:0005886">
    <property type="term" value="C:plasma membrane"/>
    <property type="evidence" value="ECO:0007669"/>
    <property type="project" value="UniProtKB-SubCell"/>
</dbReference>
<evidence type="ECO:0000256" key="7">
    <source>
        <dbReference type="SAM" id="MobiDB-lite"/>
    </source>
</evidence>
<evidence type="ECO:0000256" key="3">
    <source>
        <dbReference type="ARBA" id="ARBA00022622"/>
    </source>
</evidence>
<comment type="subcellular location">
    <subcellularLocation>
        <location evidence="1">Cell membrane</location>
        <topology evidence="1">Lipid-anchor</topology>
        <topology evidence="1">GPI-anchor</topology>
    </subcellularLocation>
</comment>
<keyword evidence="3" id="KW-0336">GPI-anchor</keyword>
<evidence type="ECO:0000313" key="9">
    <source>
        <dbReference type="EMBL" id="APD75239.1"/>
    </source>
</evidence>
<dbReference type="AlphaFoldDB" id="A0A1J0RBH2"/>
<dbReference type="SUPFAM" id="SSF58087">
    <property type="entry name" value="Variant surface glycoprotein (N-terminal domain)"/>
    <property type="match status" value="1"/>
</dbReference>
<evidence type="ECO:0000256" key="6">
    <source>
        <dbReference type="ARBA" id="ARBA00023288"/>
    </source>
</evidence>
<dbReference type="Gene3D" id="3.90.150.10">
    <property type="entry name" value="Variant Surface Glycoprotein, subunit A domain 1"/>
    <property type="match status" value="1"/>
</dbReference>
<evidence type="ECO:0000256" key="4">
    <source>
        <dbReference type="ARBA" id="ARBA00023136"/>
    </source>
</evidence>
<dbReference type="InterPro" id="IPR001812">
    <property type="entry name" value="Trypano_VSG_A_N_dom"/>
</dbReference>
<accession>A0A1J0RBH2</accession>
<keyword evidence="5" id="KW-0325">Glycoprotein</keyword>
<evidence type="ECO:0000256" key="1">
    <source>
        <dbReference type="ARBA" id="ARBA00004609"/>
    </source>
</evidence>
<proteinExistence type="predicted"/>
<keyword evidence="6" id="KW-0449">Lipoprotein</keyword>
<dbReference type="GO" id="GO:0098552">
    <property type="term" value="C:side of membrane"/>
    <property type="evidence" value="ECO:0007669"/>
    <property type="project" value="UniProtKB-KW"/>
</dbReference>
<dbReference type="EMBL" id="KX701283">
    <property type="protein sequence ID" value="APD75239.1"/>
    <property type="molecule type" value="Genomic_DNA"/>
</dbReference>
<keyword evidence="2" id="KW-1003">Cell membrane</keyword>
<organism evidence="9">
    <name type="scientific">Trypanosoma brucei</name>
    <dbReference type="NCBI Taxonomy" id="5691"/>
    <lineage>
        <taxon>Eukaryota</taxon>
        <taxon>Discoba</taxon>
        <taxon>Euglenozoa</taxon>
        <taxon>Kinetoplastea</taxon>
        <taxon>Metakinetoplastina</taxon>
        <taxon>Trypanosomatida</taxon>
        <taxon>Trypanosomatidae</taxon>
        <taxon>Trypanosoma</taxon>
    </lineage>
</organism>
<reference evidence="9" key="1">
    <citation type="submission" date="2016-08" db="EMBL/GenBank/DDBJ databases">
        <title>VSG repertoire of Trypanosoma brucei EATRO 1125.</title>
        <authorList>
            <person name="Cross G.A."/>
        </authorList>
    </citation>
    <scope>NUCLEOTIDE SEQUENCE</scope>
    <source>
        <strain evidence="9">EATRO 1125</strain>
    </source>
</reference>
<keyword evidence="4" id="KW-0472">Membrane</keyword>
<feature type="region of interest" description="Disordered" evidence="7">
    <location>
        <begin position="362"/>
        <end position="386"/>
    </location>
</feature>
<dbReference type="GO" id="GO:0042783">
    <property type="term" value="P:symbiont-mediated evasion of host immune response"/>
    <property type="evidence" value="ECO:0007669"/>
    <property type="project" value="InterPro"/>
</dbReference>
<name>A0A1J0RBH2_9TRYP</name>
<feature type="domain" description="Trypanosome variant surface glycoprotein A-type N-terminal" evidence="8">
    <location>
        <begin position="2"/>
        <end position="346"/>
    </location>
</feature>
<dbReference type="Pfam" id="PF00913">
    <property type="entry name" value="Trypan_glycop"/>
    <property type="match status" value="1"/>
</dbReference>
<dbReference type="Gene3D" id="1.10.470.10">
    <property type="entry name" value="Variant Surface Glycoprotein, subunit A, domain 2"/>
    <property type="match status" value="1"/>
</dbReference>
<evidence type="ECO:0000259" key="8">
    <source>
        <dbReference type="Pfam" id="PF00913"/>
    </source>
</evidence>
<evidence type="ECO:0000256" key="2">
    <source>
        <dbReference type="ARBA" id="ARBA00022475"/>
    </source>
</evidence>